<feature type="compositionally biased region" description="Gly residues" evidence="1">
    <location>
        <begin position="205"/>
        <end position="222"/>
    </location>
</feature>
<reference evidence="3" key="1">
    <citation type="submission" date="2024-07" db="EMBL/GenBank/DDBJ databases">
        <authorList>
            <person name="Yu S.T."/>
        </authorList>
    </citation>
    <scope>NUCLEOTIDE SEQUENCE</scope>
    <source>
        <strain evidence="3">R08</strain>
    </source>
</reference>
<proteinExistence type="predicted"/>
<feature type="region of interest" description="Disordered" evidence="1">
    <location>
        <begin position="362"/>
        <end position="404"/>
    </location>
</feature>
<evidence type="ECO:0000256" key="2">
    <source>
        <dbReference type="SAM" id="Phobius"/>
    </source>
</evidence>
<feature type="compositionally biased region" description="Polar residues" evidence="1">
    <location>
        <begin position="183"/>
        <end position="200"/>
    </location>
</feature>
<dbReference type="AlphaFoldDB" id="A0AB39MEC2"/>
<keyword evidence="2" id="KW-0472">Membrane</keyword>
<organism evidence="3">
    <name type="scientific">Streptomyces sp. R08</name>
    <dbReference type="NCBI Taxonomy" id="3238624"/>
    <lineage>
        <taxon>Bacteria</taxon>
        <taxon>Bacillati</taxon>
        <taxon>Actinomycetota</taxon>
        <taxon>Actinomycetes</taxon>
        <taxon>Kitasatosporales</taxon>
        <taxon>Streptomycetaceae</taxon>
        <taxon>Streptomyces</taxon>
    </lineage>
</organism>
<gene>
    <name evidence="3" type="ORF">AB5J58_25960</name>
</gene>
<keyword evidence="2" id="KW-0812">Transmembrane</keyword>
<evidence type="ECO:0000313" key="3">
    <source>
        <dbReference type="EMBL" id="XDQ03387.1"/>
    </source>
</evidence>
<feature type="compositionally biased region" description="Basic and acidic residues" evidence="1">
    <location>
        <begin position="101"/>
        <end position="115"/>
    </location>
</feature>
<feature type="compositionally biased region" description="Low complexity" evidence="1">
    <location>
        <begin position="57"/>
        <end position="66"/>
    </location>
</feature>
<keyword evidence="2" id="KW-1133">Transmembrane helix</keyword>
<evidence type="ECO:0008006" key="4">
    <source>
        <dbReference type="Google" id="ProtNLM"/>
    </source>
</evidence>
<sequence>MSDKADGNGNGTAGRKDVRRGPTWARKEQPNETHAGNGTVNHAPDEQSPTGPSLDGNPENPENPENSGDTEDIEERPPVEPVKPVGPLGPLGSLGSAGQGSHDHGDDVHGDDLHAPEGFGPDELALRRLLHQAVQEVEPRDGTLDHLRKAVPARRARKRQALVGMAATLLFFGTAIPALVHVSNSTGSNPDPSMAGNSSQAQGGTSQGKGPGGGASTAGGASGRASESPGGQKDDGAGKAPGHGTVSANPSATAGTSALACTATQLGSSNSTVDAPDAAGVVYGTFSVTNTSGTSCTVSGPGTVGTTAIGAADSTKITVVQHSAGDAAAGLPDPSTEASQLVLAPGSAYLVKFAWVPSETCPTTGTSTGGTTTGGSTASPSPTEDASTSSGSTTGDTGTSTQLLEDGTLDGSVQVTHTPDTGSPTVTATVTNACAGTVYRTGVLAGS</sequence>
<dbReference type="RefSeq" id="WP_369189297.1">
    <property type="nucleotide sequence ID" value="NZ_CP163431.1"/>
</dbReference>
<evidence type="ECO:0000256" key="1">
    <source>
        <dbReference type="SAM" id="MobiDB-lite"/>
    </source>
</evidence>
<feature type="region of interest" description="Disordered" evidence="1">
    <location>
        <begin position="183"/>
        <end position="252"/>
    </location>
</feature>
<feature type="compositionally biased region" description="Low complexity" evidence="1">
    <location>
        <begin position="374"/>
        <end position="401"/>
    </location>
</feature>
<protein>
    <recommendedName>
        <fullName evidence="4">DUF4232 domain-containing protein</fullName>
    </recommendedName>
</protein>
<feature type="compositionally biased region" description="Basic and acidic residues" evidence="1">
    <location>
        <begin position="14"/>
        <end position="31"/>
    </location>
</feature>
<feature type="compositionally biased region" description="Low complexity" evidence="1">
    <location>
        <begin position="82"/>
        <end position="100"/>
    </location>
</feature>
<feature type="region of interest" description="Disordered" evidence="1">
    <location>
        <begin position="1"/>
        <end position="120"/>
    </location>
</feature>
<name>A0AB39MEC2_9ACTN</name>
<accession>A0AB39MEC2</accession>
<dbReference type="EMBL" id="CP163431">
    <property type="protein sequence ID" value="XDQ03387.1"/>
    <property type="molecule type" value="Genomic_DNA"/>
</dbReference>
<feature type="transmembrane region" description="Helical" evidence="2">
    <location>
        <begin position="161"/>
        <end position="180"/>
    </location>
</feature>